<dbReference type="Gene3D" id="3.40.50.150">
    <property type="entry name" value="Vaccinia Virus protein VP39"/>
    <property type="match status" value="1"/>
</dbReference>
<name>A0A9Q0UNZ1_9ROSI</name>
<evidence type="ECO:0000313" key="3">
    <source>
        <dbReference type="Proteomes" id="UP001151752"/>
    </source>
</evidence>
<dbReference type="EMBL" id="JAPFFM010000011">
    <property type="protein sequence ID" value="KAJ6733655.1"/>
    <property type="molecule type" value="Genomic_DNA"/>
</dbReference>
<gene>
    <name evidence="2" type="ORF">OIU74_005441</name>
</gene>
<dbReference type="PANTHER" id="PTHR44575">
    <property type="entry name" value="OS01G0589200 PROTEIN"/>
    <property type="match status" value="1"/>
</dbReference>
<evidence type="ECO:0000259" key="1">
    <source>
        <dbReference type="Pfam" id="PF08241"/>
    </source>
</evidence>
<keyword evidence="3" id="KW-1185">Reference proteome</keyword>
<protein>
    <recommendedName>
        <fullName evidence="1">Methyltransferase type 11 domain-containing protein</fullName>
    </recommendedName>
</protein>
<organism evidence="2 3">
    <name type="scientific">Salix koriyanagi</name>
    <dbReference type="NCBI Taxonomy" id="2511006"/>
    <lineage>
        <taxon>Eukaryota</taxon>
        <taxon>Viridiplantae</taxon>
        <taxon>Streptophyta</taxon>
        <taxon>Embryophyta</taxon>
        <taxon>Tracheophyta</taxon>
        <taxon>Spermatophyta</taxon>
        <taxon>Magnoliopsida</taxon>
        <taxon>eudicotyledons</taxon>
        <taxon>Gunneridae</taxon>
        <taxon>Pentapetalae</taxon>
        <taxon>rosids</taxon>
        <taxon>fabids</taxon>
        <taxon>Malpighiales</taxon>
        <taxon>Salicaceae</taxon>
        <taxon>Saliceae</taxon>
        <taxon>Salix</taxon>
    </lineage>
</organism>
<dbReference type="InterPro" id="IPR029063">
    <property type="entry name" value="SAM-dependent_MTases_sf"/>
</dbReference>
<dbReference type="GO" id="GO:0008757">
    <property type="term" value="F:S-adenosylmethionine-dependent methyltransferase activity"/>
    <property type="evidence" value="ECO:0007669"/>
    <property type="project" value="InterPro"/>
</dbReference>
<dbReference type="AlphaFoldDB" id="A0A9Q0UNZ1"/>
<dbReference type="SUPFAM" id="SSF53335">
    <property type="entry name" value="S-adenosyl-L-methionine-dependent methyltransferases"/>
    <property type="match status" value="1"/>
</dbReference>
<accession>A0A9Q0UNZ1</accession>
<feature type="domain" description="Methyltransferase type 11" evidence="1">
    <location>
        <begin position="43"/>
        <end position="101"/>
    </location>
</feature>
<evidence type="ECO:0000313" key="2">
    <source>
        <dbReference type="EMBL" id="KAJ6733655.1"/>
    </source>
</evidence>
<reference evidence="2" key="1">
    <citation type="submission" date="2022-11" db="EMBL/GenBank/DDBJ databases">
        <authorList>
            <person name="Hyden B.L."/>
            <person name="Feng K."/>
            <person name="Yates T."/>
            <person name="Jawdy S."/>
            <person name="Smart L.B."/>
            <person name="Muchero W."/>
        </authorList>
    </citation>
    <scope>NUCLEOTIDE SEQUENCE</scope>
    <source>
        <tissue evidence="2">Shoot tip</tissue>
    </source>
</reference>
<reference evidence="2" key="2">
    <citation type="journal article" date="2023" name="Int. J. Mol. Sci.">
        <title>De Novo Assembly and Annotation of 11 Diverse Shrub Willow (Salix) Genomes Reveals Novel Gene Organization in Sex-Linked Regions.</title>
        <authorList>
            <person name="Hyden B."/>
            <person name="Feng K."/>
            <person name="Yates T.B."/>
            <person name="Jawdy S."/>
            <person name="Cereghino C."/>
            <person name="Smart L.B."/>
            <person name="Muchero W."/>
        </authorList>
    </citation>
    <scope>NUCLEOTIDE SEQUENCE</scope>
    <source>
        <tissue evidence="2">Shoot tip</tissue>
    </source>
</reference>
<comment type="caution">
    <text evidence="2">The sequence shown here is derived from an EMBL/GenBank/DDBJ whole genome shotgun (WGS) entry which is preliminary data.</text>
</comment>
<proteinExistence type="predicted"/>
<dbReference type="PANTHER" id="PTHR44575:SF8">
    <property type="entry name" value="METHYLTRANSFERASE TYPE 11 DOMAIN-CONTAINING PROTEIN"/>
    <property type="match status" value="1"/>
</dbReference>
<dbReference type="Proteomes" id="UP001151752">
    <property type="component" value="Chromosome 7"/>
</dbReference>
<dbReference type="InterPro" id="IPR013216">
    <property type="entry name" value="Methyltransf_11"/>
</dbReference>
<sequence length="170" mass="18915">MTQRLVRSCPPHDPVPKKVLHQSKQESKWKLAALSPHHYLAWDIGIGNGQATIGVAEPYKQVNAGDLSEEQLKHAVPHAQVQYSIDCYNQTLPFPFESVDVGCEDFGSFSPVNTASYEANCGFIVRGGCLRSSSVPGMVLIWQELLSFLSEEISTLYPSRSKTLTVYKRM</sequence>
<dbReference type="Pfam" id="PF08241">
    <property type="entry name" value="Methyltransf_11"/>
    <property type="match status" value="1"/>
</dbReference>